<keyword evidence="1" id="KW-0472">Membrane</keyword>
<evidence type="ECO:0000313" key="3">
    <source>
        <dbReference type="Proteomes" id="UP000574528"/>
    </source>
</evidence>
<feature type="non-terminal residue" evidence="2">
    <location>
        <position position="1"/>
    </location>
</feature>
<protein>
    <submittedName>
        <fullName evidence="2">EPHB5 protein</fullName>
    </submittedName>
</protein>
<evidence type="ECO:0000256" key="1">
    <source>
        <dbReference type="SAM" id="Phobius"/>
    </source>
</evidence>
<accession>A0A7K9C744</accession>
<name>A0A7K9C744_9PICI</name>
<evidence type="ECO:0000313" key="2">
    <source>
        <dbReference type="EMBL" id="NXG48266.1"/>
    </source>
</evidence>
<keyword evidence="1" id="KW-0812">Transmembrane</keyword>
<proteinExistence type="predicted"/>
<dbReference type="EMBL" id="VWZI01014168">
    <property type="protein sequence ID" value="NXG48266.1"/>
    <property type="molecule type" value="Genomic_DNA"/>
</dbReference>
<organism evidence="2 3">
    <name type="scientific">Psilopogon haemacephalus</name>
    <name type="common">coppersmith barbet</name>
    <dbReference type="NCBI Taxonomy" id="2585815"/>
    <lineage>
        <taxon>Eukaryota</taxon>
        <taxon>Metazoa</taxon>
        <taxon>Chordata</taxon>
        <taxon>Craniata</taxon>
        <taxon>Vertebrata</taxon>
        <taxon>Euteleostomi</taxon>
        <taxon>Archelosauria</taxon>
        <taxon>Archosauria</taxon>
        <taxon>Dinosauria</taxon>
        <taxon>Saurischia</taxon>
        <taxon>Theropoda</taxon>
        <taxon>Coelurosauria</taxon>
        <taxon>Aves</taxon>
        <taxon>Neognathae</taxon>
        <taxon>Neoaves</taxon>
        <taxon>Telluraves</taxon>
        <taxon>Coraciimorphae</taxon>
        <taxon>Piciformes</taxon>
        <taxon>Megalaimidae</taxon>
        <taxon>Psilopogon</taxon>
    </lineage>
</organism>
<dbReference type="Proteomes" id="UP000574528">
    <property type="component" value="Unassembled WGS sequence"/>
</dbReference>
<dbReference type="AlphaFoldDB" id="A0A7K9C744"/>
<reference evidence="2 3" key="1">
    <citation type="submission" date="2019-09" db="EMBL/GenBank/DDBJ databases">
        <title>Bird 10,000 Genomes (B10K) Project - Family phase.</title>
        <authorList>
            <person name="Zhang G."/>
        </authorList>
    </citation>
    <scope>NUCLEOTIDE SEQUENCE [LARGE SCALE GENOMIC DNA]</scope>
    <source>
        <strain evidence="2">B10K-DU-001-24</strain>
        <tissue evidence="2">Muscle</tissue>
    </source>
</reference>
<sequence>VHVSVFLLGERSAMLQDRLLLIVGSALGGLAFLVIAAVTILAIICKSKRQETLYTDRLQQYISARGKSS</sequence>
<gene>
    <name evidence="2" type="primary">Ephb5_2</name>
    <name evidence="2" type="ORF">PSIHAE_R15241</name>
</gene>
<keyword evidence="3" id="KW-1185">Reference proteome</keyword>
<feature type="transmembrane region" description="Helical" evidence="1">
    <location>
        <begin position="20"/>
        <end position="44"/>
    </location>
</feature>
<comment type="caution">
    <text evidence="2">The sequence shown here is derived from an EMBL/GenBank/DDBJ whole genome shotgun (WGS) entry which is preliminary data.</text>
</comment>
<keyword evidence="1" id="KW-1133">Transmembrane helix</keyword>
<feature type="non-terminal residue" evidence="2">
    <location>
        <position position="69"/>
    </location>
</feature>